<evidence type="ECO:0000256" key="2">
    <source>
        <dbReference type="SAM" id="MobiDB-lite"/>
    </source>
</evidence>
<dbReference type="InterPro" id="IPR045114">
    <property type="entry name" value="Csn12-like"/>
</dbReference>
<dbReference type="PROSITE" id="PS50234">
    <property type="entry name" value="VWFA"/>
    <property type="match status" value="1"/>
</dbReference>
<dbReference type="Pfam" id="PF00092">
    <property type="entry name" value="VWA"/>
    <property type="match status" value="1"/>
</dbReference>
<proteinExistence type="inferred from homology"/>
<dbReference type="GO" id="GO:0000973">
    <property type="term" value="P:post-transcriptional tethering of RNA polymerase II gene DNA at nuclear periphery"/>
    <property type="evidence" value="ECO:0007669"/>
    <property type="project" value="TreeGrafter"/>
</dbReference>
<dbReference type="SMART" id="SM00753">
    <property type="entry name" value="PAM"/>
    <property type="match status" value="1"/>
</dbReference>
<dbReference type="GO" id="GO:0003690">
    <property type="term" value="F:double-stranded DNA binding"/>
    <property type="evidence" value="ECO:0007669"/>
    <property type="project" value="InterPro"/>
</dbReference>
<accession>A0A9Q5HWY2</accession>
<feature type="region of interest" description="Disordered" evidence="2">
    <location>
        <begin position="377"/>
        <end position="414"/>
    </location>
</feature>
<dbReference type="GO" id="GO:0006368">
    <property type="term" value="P:transcription elongation by RNA polymerase II"/>
    <property type="evidence" value="ECO:0007669"/>
    <property type="project" value="TreeGrafter"/>
</dbReference>
<evidence type="ECO:0000259" key="3">
    <source>
        <dbReference type="PROSITE" id="PS50234"/>
    </source>
</evidence>
<feature type="domain" description="VWFA" evidence="3">
    <location>
        <begin position="637"/>
        <end position="833"/>
    </location>
</feature>
<gene>
    <name evidence="5" type="ORF">A7U60_g5440</name>
</gene>
<feature type="compositionally biased region" description="Acidic residues" evidence="2">
    <location>
        <begin position="570"/>
        <end position="579"/>
    </location>
</feature>
<feature type="region of interest" description="Disordered" evidence="2">
    <location>
        <begin position="428"/>
        <end position="586"/>
    </location>
</feature>
<dbReference type="InterPro" id="IPR036388">
    <property type="entry name" value="WH-like_DNA-bd_sf"/>
</dbReference>
<feature type="compositionally biased region" description="Low complexity" evidence="2">
    <location>
        <begin position="454"/>
        <end position="464"/>
    </location>
</feature>
<dbReference type="Gene3D" id="3.40.50.410">
    <property type="entry name" value="von Willebrand factor, type A domain"/>
    <property type="match status" value="1"/>
</dbReference>
<sequence>MLASALTEQDGLHLTYLLRPTSSHAKDMVKAFSKPTRQTLAPYEGSLISPWDDIAISYVLVVNNIANDRPVDAFKEHSQLVSSFFRFFTNNTGWTLPALFAILRDLRDIAYDADTAENQTECMEEAARIITKAFTHCVMDRTSPPSESRKWGVYYVVGLVMKCYFRIKRIALSRNILRALEANKDIPPLSSYPRAHQAEKELTQAFYNCHVKAQANRQRILSYLIPLRILRGHLPSDELLDRFPVLAEVYLPFISSIRKADIKAYDDAMSKLEKRLLELNTWLIIERARELAVRGLFRKVWILLDRNTRIPIKMFHCAIRVAGETVEVEEVECYLANMIYKGFIRGYISHEKQTVVLAANAAFPRLADRKSPFIPPTIAPVSMGNTPSSPTTSLRRDTSFISGPRTLGSVLGRSRSKPLGPEYIISPFTIDSSSSSRTEQPNASQDTINKHRLTSSNTTTATTNRSLGHRRSFTYAASQSSLRSSESAVDIRRSRSANVPGPSKAERSSEFLAQPPPYSPTDPSSSTLHLPHTYGGFLDIPGGSRREKGHRRAVSEEIPGHRRYPTNQTDESEYEEPVPEEYGYGVGSGMRNELSYSRMRRLPPLPTESASVTGEIITSPTSTHSREDPLELLKQYDTIFIIDDSVSMVGERWAETREALASLAEVAARYDTEGIDVYFLNARRSARNMRSGDSVKRQFDSIEPQGISLLARRLEELLNDYISELEQAQREILRGDLNALRRIKPVNYIIITDGVPTDDPEPVIIQAARRLDRGNLPVYQVGIQFVQVGDDPRATEALRELDDDLAKEYGIRDMVDTTPYNGGPLGSELLIKILLGGINRRVDKKGARSIL</sequence>
<feature type="domain" description="PCI" evidence="4">
    <location>
        <begin position="178"/>
        <end position="362"/>
    </location>
</feature>
<feature type="compositionally biased region" description="Polar residues" evidence="2">
    <location>
        <begin position="383"/>
        <end position="393"/>
    </location>
</feature>
<evidence type="ECO:0000256" key="1">
    <source>
        <dbReference type="ARBA" id="ARBA00025771"/>
    </source>
</evidence>
<feature type="compositionally biased region" description="Low complexity" evidence="2">
    <location>
        <begin position="476"/>
        <end position="488"/>
    </location>
</feature>
<dbReference type="GO" id="GO:0070390">
    <property type="term" value="C:transcription export complex 2"/>
    <property type="evidence" value="ECO:0007669"/>
    <property type="project" value="TreeGrafter"/>
</dbReference>
<feature type="compositionally biased region" description="Polar residues" evidence="2">
    <location>
        <begin position="437"/>
        <end position="447"/>
    </location>
</feature>
<dbReference type="Pfam" id="PF01399">
    <property type="entry name" value="PCI"/>
    <property type="match status" value="1"/>
</dbReference>
<evidence type="ECO:0000313" key="6">
    <source>
        <dbReference type="Proteomes" id="UP000757232"/>
    </source>
</evidence>
<dbReference type="PANTHER" id="PTHR12732">
    <property type="entry name" value="UNCHARACTERIZED PROTEASOME COMPONENT REGION PCI-CONTAINING"/>
    <property type="match status" value="1"/>
</dbReference>
<dbReference type="GO" id="GO:0016973">
    <property type="term" value="P:poly(A)+ mRNA export from nucleus"/>
    <property type="evidence" value="ECO:0007669"/>
    <property type="project" value="TreeGrafter"/>
</dbReference>
<evidence type="ECO:0000313" key="5">
    <source>
        <dbReference type="EMBL" id="OCB87535.1"/>
    </source>
</evidence>
<dbReference type="InterPro" id="IPR000717">
    <property type="entry name" value="PCI_dom"/>
</dbReference>
<organism evidence="5 6">
    <name type="scientific">Sanghuangporus baumii</name>
    <name type="common">Phellinus baumii</name>
    <dbReference type="NCBI Taxonomy" id="108892"/>
    <lineage>
        <taxon>Eukaryota</taxon>
        <taxon>Fungi</taxon>
        <taxon>Dikarya</taxon>
        <taxon>Basidiomycota</taxon>
        <taxon>Agaricomycotina</taxon>
        <taxon>Agaricomycetes</taxon>
        <taxon>Hymenochaetales</taxon>
        <taxon>Hymenochaetaceae</taxon>
        <taxon>Sanghuangporus</taxon>
    </lineage>
</organism>
<dbReference type="EMBL" id="LNZH02000191">
    <property type="protein sequence ID" value="OCB87535.1"/>
    <property type="molecule type" value="Genomic_DNA"/>
</dbReference>
<dbReference type="PROSITE" id="PS50250">
    <property type="entry name" value="PCI"/>
    <property type="match status" value="1"/>
</dbReference>
<protein>
    <recommendedName>
        <fullName evidence="7">VWFA domain-containing protein</fullName>
    </recommendedName>
</protein>
<reference evidence="5" key="1">
    <citation type="submission" date="2016-06" db="EMBL/GenBank/DDBJ databases">
        <title>Draft Genome sequence of the fungus Inonotus baumii.</title>
        <authorList>
            <person name="Zhu H."/>
            <person name="Lin W."/>
        </authorList>
    </citation>
    <scope>NUCLEOTIDE SEQUENCE</scope>
    <source>
        <strain evidence="5">821</strain>
    </source>
</reference>
<keyword evidence="6" id="KW-1185">Reference proteome</keyword>
<dbReference type="GO" id="GO:0003723">
    <property type="term" value="F:RNA binding"/>
    <property type="evidence" value="ECO:0007669"/>
    <property type="project" value="InterPro"/>
</dbReference>
<dbReference type="InterPro" id="IPR036465">
    <property type="entry name" value="vWFA_dom_sf"/>
</dbReference>
<dbReference type="Proteomes" id="UP000757232">
    <property type="component" value="Unassembled WGS sequence"/>
</dbReference>
<dbReference type="OrthoDB" id="10252687at2759"/>
<dbReference type="Gene3D" id="1.10.10.10">
    <property type="entry name" value="Winged helix-like DNA-binding domain superfamily/Winged helix DNA-binding domain"/>
    <property type="match status" value="1"/>
</dbReference>
<dbReference type="InterPro" id="IPR002035">
    <property type="entry name" value="VWF_A"/>
</dbReference>
<dbReference type="AlphaFoldDB" id="A0A9Q5HWY2"/>
<dbReference type="PANTHER" id="PTHR12732:SF0">
    <property type="entry name" value="PCI DOMAIN-CONTAINING PROTEIN 2"/>
    <property type="match status" value="1"/>
</dbReference>
<evidence type="ECO:0008006" key="7">
    <source>
        <dbReference type="Google" id="ProtNLM"/>
    </source>
</evidence>
<comment type="similarity">
    <text evidence="1">Belongs to the CSN12 family.</text>
</comment>
<dbReference type="SUPFAM" id="SSF53300">
    <property type="entry name" value="vWA-like"/>
    <property type="match status" value="1"/>
</dbReference>
<comment type="caution">
    <text evidence="5">The sequence shown here is derived from an EMBL/GenBank/DDBJ whole genome shotgun (WGS) entry which is preliminary data.</text>
</comment>
<evidence type="ECO:0000259" key="4">
    <source>
        <dbReference type="PROSITE" id="PS50250"/>
    </source>
</evidence>
<name>A0A9Q5HWY2_SANBA</name>